<evidence type="ECO:0000256" key="1">
    <source>
        <dbReference type="SAM" id="SignalP"/>
    </source>
</evidence>
<feature type="chain" id="PRO_5006058984" evidence="1">
    <location>
        <begin position="20"/>
        <end position="143"/>
    </location>
</feature>
<keyword evidence="3" id="KW-1185">Reference proteome</keyword>
<dbReference type="Proteomes" id="UP000054928">
    <property type="component" value="Unassembled WGS sequence"/>
</dbReference>
<dbReference type="AlphaFoldDB" id="A0A0P1AWH6"/>
<reference evidence="3" key="1">
    <citation type="submission" date="2014-09" db="EMBL/GenBank/DDBJ databases">
        <authorList>
            <person name="Sharma Rahul"/>
            <person name="Thines Marco"/>
        </authorList>
    </citation>
    <scope>NUCLEOTIDE SEQUENCE [LARGE SCALE GENOMIC DNA]</scope>
</reference>
<proteinExistence type="predicted"/>
<evidence type="ECO:0000313" key="2">
    <source>
        <dbReference type="EMBL" id="CEG45826.1"/>
    </source>
</evidence>
<name>A0A0P1AWH6_PLAHL</name>
<accession>A0A0P1AWH6</accession>
<dbReference type="GeneID" id="36397153"/>
<feature type="signal peptide" evidence="1">
    <location>
        <begin position="1"/>
        <end position="19"/>
    </location>
</feature>
<dbReference type="EMBL" id="CCYD01001640">
    <property type="protein sequence ID" value="CEG45826.1"/>
    <property type="molecule type" value="Genomic_DNA"/>
</dbReference>
<organism evidence="2 3">
    <name type="scientific">Plasmopara halstedii</name>
    <name type="common">Downy mildew of sunflower</name>
    <dbReference type="NCBI Taxonomy" id="4781"/>
    <lineage>
        <taxon>Eukaryota</taxon>
        <taxon>Sar</taxon>
        <taxon>Stramenopiles</taxon>
        <taxon>Oomycota</taxon>
        <taxon>Peronosporomycetes</taxon>
        <taxon>Peronosporales</taxon>
        <taxon>Peronosporaceae</taxon>
        <taxon>Plasmopara</taxon>
    </lineage>
</organism>
<evidence type="ECO:0000313" key="3">
    <source>
        <dbReference type="Proteomes" id="UP000054928"/>
    </source>
</evidence>
<protein>
    <submittedName>
        <fullName evidence="2">RxLR-like protein</fullName>
    </submittedName>
</protein>
<sequence length="143" mass="16429">MVSLFKFALFVIIFGVAIAKNRATGPFRALTTRNLQDVAIFPSRMPDSPTGHKFASAVAKKLSLSKVTEEMALQVLKDNEAELYRMLYLKFSDRQAFRHIAGKKYAFTDSHLSLDYDDHILYQLYVEINKEARKKQFVRSDAF</sequence>
<dbReference type="RefSeq" id="XP_024582195.1">
    <property type="nucleotide sequence ID" value="XM_024716614.1"/>
</dbReference>
<keyword evidence="1" id="KW-0732">Signal</keyword>